<dbReference type="EMBL" id="CP134191">
    <property type="protein sequence ID" value="WPB07541.1"/>
    <property type="molecule type" value="Genomic_DNA"/>
</dbReference>
<accession>A0A2G5HV70</accession>
<name>A0A2G5HV70_CERBT</name>
<dbReference type="OrthoDB" id="3914029at2759"/>
<gene>
    <name evidence="2" type="ORF">CB0940_10811</name>
    <name evidence="3" type="ORF">RHO25_012202</name>
</gene>
<proteinExistence type="predicted"/>
<reference evidence="2 4" key="1">
    <citation type="submission" date="2015-10" db="EMBL/GenBank/DDBJ databases">
        <title>The cercosporin biosynthetic gene cluster was horizontally transferred to several fungal lineages and shown to be expanded in Cercospora beticola based on microsynteny with recipient genomes.</title>
        <authorList>
            <person name="De Jonge R."/>
            <person name="Ebert M.K."/>
            <person name="Suttle J.C."/>
            <person name="Jurick Ii W.M."/>
            <person name="Secor G.A."/>
            <person name="Thomma B.P."/>
            <person name="Van De Peer Y."/>
            <person name="Bolton M.D."/>
        </authorList>
    </citation>
    <scope>NUCLEOTIDE SEQUENCE [LARGE SCALE GENOMIC DNA]</scope>
    <source>
        <strain evidence="2 4">09-40</strain>
    </source>
</reference>
<reference evidence="3 5" key="2">
    <citation type="submission" date="2023-09" db="EMBL/GenBank/DDBJ databases">
        <title>Complete-Gapless Cercospora beticola genome.</title>
        <authorList>
            <person name="Wyatt N.A."/>
            <person name="Spanner R.E."/>
            <person name="Bolton M.D."/>
        </authorList>
    </citation>
    <scope>NUCLEOTIDE SEQUENCE [LARGE SCALE GENOMIC DNA]</scope>
    <source>
        <strain evidence="3">Cb09-40</strain>
    </source>
</reference>
<sequence>MEPPAYDEVVHENDIWDGDTKTKHHMSIRDEVGASRSQHVAVLVSKLMPQIRERAKHGLSNSTLLILPSDQAGTSRRGELVGFSDDDLPIVIQLDGQHDGSQFWSQDEALSLLKDQMLTELGGSPATHPIRETLPERPSEQPKPSFWGRKSNKPIAGKPVTVAPPPPVTVEVEMDQVNFRTETEFGLYETMRGRGVLMKVYIR</sequence>
<dbReference type="AlphaFoldDB" id="A0A2G5HV70"/>
<feature type="compositionally biased region" description="Basic and acidic residues" evidence="1">
    <location>
        <begin position="129"/>
        <end position="140"/>
    </location>
</feature>
<dbReference type="Proteomes" id="UP000230605">
    <property type="component" value="Chromosome 8"/>
</dbReference>
<evidence type="ECO:0000313" key="3">
    <source>
        <dbReference type="EMBL" id="WPB07541.1"/>
    </source>
</evidence>
<protein>
    <submittedName>
        <fullName evidence="2">Uncharacterized protein</fullName>
    </submittedName>
</protein>
<evidence type="ECO:0000313" key="2">
    <source>
        <dbReference type="EMBL" id="PIA96421.1"/>
    </source>
</evidence>
<evidence type="ECO:0000313" key="4">
    <source>
        <dbReference type="Proteomes" id="UP000230605"/>
    </source>
</evidence>
<dbReference type="EMBL" id="LKMD01000103">
    <property type="protein sequence ID" value="PIA96421.1"/>
    <property type="molecule type" value="Genomic_DNA"/>
</dbReference>
<keyword evidence="5" id="KW-1185">Reference proteome</keyword>
<feature type="region of interest" description="Disordered" evidence="1">
    <location>
        <begin position="122"/>
        <end position="167"/>
    </location>
</feature>
<organism evidence="2 4">
    <name type="scientific">Cercospora beticola</name>
    <name type="common">Sugarbeet leaf spot fungus</name>
    <dbReference type="NCBI Taxonomy" id="122368"/>
    <lineage>
        <taxon>Eukaryota</taxon>
        <taxon>Fungi</taxon>
        <taxon>Dikarya</taxon>
        <taxon>Ascomycota</taxon>
        <taxon>Pezizomycotina</taxon>
        <taxon>Dothideomycetes</taxon>
        <taxon>Dothideomycetidae</taxon>
        <taxon>Mycosphaerellales</taxon>
        <taxon>Mycosphaerellaceae</taxon>
        <taxon>Cercospora</taxon>
    </lineage>
</organism>
<evidence type="ECO:0000313" key="5">
    <source>
        <dbReference type="Proteomes" id="UP001302367"/>
    </source>
</evidence>
<evidence type="ECO:0000256" key="1">
    <source>
        <dbReference type="SAM" id="MobiDB-lite"/>
    </source>
</evidence>
<dbReference type="Proteomes" id="UP001302367">
    <property type="component" value="Chromosome 8"/>
</dbReference>